<keyword evidence="1" id="KW-0520">NAD</keyword>
<feature type="region of interest" description="Disordered" evidence="2">
    <location>
        <begin position="1"/>
        <end position="25"/>
    </location>
</feature>
<feature type="compositionally biased region" description="Basic residues" evidence="2">
    <location>
        <begin position="7"/>
        <end position="17"/>
    </location>
</feature>
<dbReference type="InterPro" id="IPR000157">
    <property type="entry name" value="TIR_dom"/>
</dbReference>
<dbReference type="SMART" id="SM00255">
    <property type="entry name" value="TIR"/>
    <property type="match status" value="1"/>
</dbReference>
<proteinExistence type="predicted"/>
<evidence type="ECO:0000313" key="5">
    <source>
        <dbReference type="Proteomes" id="UP001151760"/>
    </source>
</evidence>
<dbReference type="InterPro" id="IPR035897">
    <property type="entry name" value="Toll_tir_struct_dom_sf"/>
</dbReference>
<reference evidence="4" key="2">
    <citation type="submission" date="2022-01" db="EMBL/GenBank/DDBJ databases">
        <authorList>
            <person name="Yamashiro T."/>
            <person name="Shiraishi A."/>
            <person name="Satake H."/>
            <person name="Nakayama K."/>
        </authorList>
    </citation>
    <scope>NUCLEOTIDE SEQUENCE</scope>
</reference>
<dbReference type="SUPFAM" id="SSF52200">
    <property type="entry name" value="Toll/Interleukin receptor TIR domain"/>
    <property type="match status" value="1"/>
</dbReference>
<dbReference type="PROSITE" id="PS50104">
    <property type="entry name" value="TIR"/>
    <property type="match status" value="1"/>
</dbReference>
<keyword evidence="4" id="KW-0675">Receptor</keyword>
<organism evidence="4 5">
    <name type="scientific">Tanacetum coccineum</name>
    <dbReference type="NCBI Taxonomy" id="301880"/>
    <lineage>
        <taxon>Eukaryota</taxon>
        <taxon>Viridiplantae</taxon>
        <taxon>Streptophyta</taxon>
        <taxon>Embryophyta</taxon>
        <taxon>Tracheophyta</taxon>
        <taxon>Spermatophyta</taxon>
        <taxon>Magnoliopsida</taxon>
        <taxon>eudicotyledons</taxon>
        <taxon>Gunneridae</taxon>
        <taxon>Pentapetalae</taxon>
        <taxon>asterids</taxon>
        <taxon>campanulids</taxon>
        <taxon>Asterales</taxon>
        <taxon>Asteraceae</taxon>
        <taxon>Asteroideae</taxon>
        <taxon>Anthemideae</taxon>
        <taxon>Anthemidinae</taxon>
        <taxon>Tanacetum</taxon>
    </lineage>
</organism>
<reference evidence="4" key="1">
    <citation type="journal article" date="2022" name="Int. J. Mol. Sci.">
        <title>Draft Genome of Tanacetum Coccineum: Genomic Comparison of Closely Related Tanacetum-Family Plants.</title>
        <authorList>
            <person name="Yamashiro T."/>
            <person name="Shiraishi A."/>
            <person name="Nakayama K."/>
            <person name="Satake H."/>
        </authorList>
    </citation>
    <scope>NUCLEOTIDE SEQUENCE</scope>
</reference>
<feature type="domain" description="TIR" evidence="3">
    <location>
        <begin position="1"/>
        <end position="120"/>
    </location>
</feature>
<evidence type="ECO:0000313" key="4">
    <source>
        <dbReference type="EMBL" id="GJS90777.1"/>
    </source>
</evidence>
<name>A0ABQ4ZPD4_9ASTR</name>
<dbReference type="PANTHER" id="PTHR32009:SF162">
    <property type="entry name" value="TIR DOMAIN-CONTAINING PROTEIN"/>
    <property type="match status" value="1"/>
</dbReference>
<evidence type="ECO:0000256" key="2">
    <source>
        <dbReference type="SAM" id="MobiDB-lite"/>
    </source>
</evidence>
<keyword evidence="5" id="KW-1185">Reference proteome</keyword>
<sequence length="120" mass="13805">MGFKLTRMMRKLKKGKRSTPSSSKSIEDSRFYIIVFSKNYASSSWCLDELVKIMECRKASEQTAYPVFYDVEPTEIRKQSGAVEKAFKKHENKEAAGKWRKALNEAGNLAGWELKKTTNE</sequence>
<protein>
    <submittedName>
        <fullName evidence="4">Toll/interleukin-1 receptor domain-containing protein</fullName>
    </submittedName>
</protein>
<dbReference type="Proteomes" id="UP001151760">
    <property type="component" value="Unassembled WGS sequence"/>
</dbReference>
<gene>
    <name evidence="4" type="ORF">Tco_0773413</name>
</gene>
<evidence type="ECO:0000259" key="3">
    <source>
        <dbReference type="PROSITE" id="PS50104"/>
    </source>
</evidence>
<dbReference type="PANTHER" id="PTHR32009">
    <property type="entry name" value="TMV RESISTANCE PROTEIN N-LIKE"/>
    <property type="match status" value="1"/>
</dbReference>
<accession>A0ABQ4ZPD4</accession>
<dbReference type="EMBL" id="BQNB010011455">
    <property type="protein sequence ID" value="GJS90777.1"/>
    <property type="molecule type" value="Genomic_DNA"/>
</dbReference>
<dbReference type="Gene3D" id="3.40.50.10140">
    <property type="entry name" value="Toll/interleukin-1 receptor homology (TIR) domain"/>
    <property type="match status" value="1"/>
</dbReference>
<comment type="caution">
    <text evidence="4">The sequence shown here is derived from an EMBL/GenBank/DDBJ whole genome shotgun (WGS) entry which is preliminary data.</text>
</comment>
<dbReference type="Pfam" id="PF01582">
    <property type="entry name" value="TIR"/>
    <property type="match status" value="1"/>
</dbReference>
<evidence type="ECO:0000256" key="1">
    <source>
        <dbReference type="ARBA" id="ARBA00023027"/>
    </source>
</evidence>